<protein>
    <submittedName>
        <fullName evidence="3">Phage terminase large subunit-like protein</fullName>
    </submittedName>
</protein>
<feature type="domain" description="Terminase large subunit-like ATPase" evidence="1">
    <location>
        <begin position="85"/>
        <end position="260"/>
    </location>
</feature>
<sequence length="593" mass="65065">MTTRPTPTSTDPATAYALDVAAGRIVAGPHVRDACRRHLRDLEDGPARGLVWDTAAAERFYGFCRDVLRLSEGQFDGTPFELEPSQKFICGSLFGWKRSDGFRRFRRAYIEQGKGNGKSPMVGAIGLYGLVADGEAGAQIYAAGATKEQASILFRDAVNMLDKAPRLSARIRRSGGPGREYNLAHLKSGSFFRPVSRETKKTGSGPRPHFALCDEVHEHPDGGVIEILERGFKFRTQPLLIMITNSGSDRKSICWQERKHAVAVAAGDVEDDTTFSYVCALDEGDDPFTDPGCWIKANPLLGVTITPAYLALQVKQARDIPAKANGIRRLHFCEWTDAESAWISRAAWEAIEDHSLVLDDFAGHRCCAGLDLSAKADLTAKALIFEDGFAEDGKPLFAAFVHGYTPADTLRARAERDGAPYDLWVDAGFLTATPGKKTRLDFVAQDLLDDVERFDFDFVAYDAFLIADFEAIIGDMGATLPMLDHPQGWNKRKRETEDGEEITLWMPGSVDELETLILEKRLRVHVNPALRAAVMSATFDRSPADLRRFTKHKATARIDMAVALAMAVGAATARSVGEKGGNMDDFLAALEAS</sequence>
<proteinExistence type="predicted"/>
<dbReference type="InterPro" id="IPR046461">
    <property type="entry name" value="TerL_ATPase"/>
</dbReference>
<dbReference type="Pfam" id="PF03354">
    <property type="entry name" value="TerL_ATPase"/>
    <property type="match status" value="1"/>
</dbReference>
<name>A0A8E3AP58_9RHOB</name>
<dbReference type="AlphaFoldDB" id="A0A8E3AP58"/>
<dbReference type="EMBL" id="QAYC01000020">
    <property type="protein sequence ID" value="PTW43906.1"/>
    <property type="molecule type" value="Genomic_DNA"/>
</dbReference>
<dbReference type="InterPro" id="IPR046462">
    <property type="entry name" value="TerL_nuclease"/>
</dbReference>
<reference evidence="3 4" key="1">
    <citation type="submission" date="2018-04" db="EMBL/GenBank/DDBJ databases">
        <title>Genomic Encyclopedia of Archaeal and Bacterial Type Strains, Phase II (KMG-II): from individual species to whole genera.</title>
        <authorList>
            <person name="Goeker M."/>
        </authorList>
    </citation>
    <scope>NUCLEOTIDE SEQUENCE [LARGE SCALE GENOMIC DNA]</scope>
    <source>
        <strain evidence="3 4">DSM 19783</strain>
    </source>
</reference>
<dbReference type="InterPro" id="IPR005021">
    <property type="entry name" value="Terminase_largesu-like"/>
</dbReference>
<keyword evidence="4" id="KW-1185">Reference proteome</keyword>
<evidence type="ECO:0000313" key="4">
    <source>
        <dbReference type="Proteomes" id="UP000244037"/>
    </source>
</evidence>
<gene>
    <name evidence="3" type="ORF">C8N38_12046</name>
</gene>
<feature type="domain" description="Terminase large subunit-like endonuclease" evidence="2">
    <location>
        <begin position="269"/>
        <end position="573"/>
    </location>
</feature>
<dbReference type="GO" id="GO:0004519">
    <property type="term" value="F:endonuclease activity"/>
    <property type="evidence" value="ECO:0007669"/>
    <property type="project" value="InterPro"/>
</dbReference>
<dbReference type="OrthoDB" id="9760250at2"/>
<dbReference type="PANTHER" id="PTHR41287:SF1">
    <property type="entry name" value="PROTEIN YMFN"/>
    <property type="match status" value="1"/>
</dbReference>
<dbReference type="RefSeq" id="WP_108028613.1">
    <property type="nucleotide sequence ID" value="NZ_QAYC01000020.1"/>
</dbReference>
<dbReference type="InterPro" id="IPR027417">
    <property type="entry name" value="P-loop_NTPase"/>
</dbReference>
<dbReference type="Gene3D" id="3.40.50.300">
    <property type="entry name" value="P-loop containing nucleotide triphosphate hydrolases"/>
    <property type="match status" value="1"/>
</dbReference>
<evidence type="ECO:0000259" key="1">
    <source>
        <dbReference type="Pfam" id="PF03354"/>
    </source>
</evidence>
<dbReference type="PANTHER" id="PTHR41287">
    <property type="match status" value="1"/>
</dbReference>
<dbReference type="Pfam" id="PF20441">
    <property type="entry name" value="TerL_nuclease"/>
    <property type="match status" value="1"/>
</dbReference>
<organism evidence="3 4">
    <name type="scientific">Rhodovulum kholense</name>
    <dbReference type="NCBI Taxonomy" id="453584"/>
    <lineage>
        <taxon>Bacteria</taxon>
        <taxon>Pseudomonadati</taxon>
        <taxon>Pseudomonadota</taxon>
        <taxon>Alphaproteobacteria</taxon>
        <taxon>Rhodobacterales</taxon>
        <taxon>Paracoccaceae</taxon>
        <taxon>Rhodovulum</taxon>
    </lineage>
</organism>
<accession>A0A8E3AP58</accession>
<evidence type="ECO:0000259" key="2">
    <source>
        <dbReference type="Pfam" id="PF20441"/>
    </source>
</evidence>
<comment type="caution">
    <text evidence="3">The sequence shown here is derived from an EMBL/GenBank/DDBJ whole genome shotgun (WGS) entry which is preliminary data.</text>
</comment>
<evidence type="ECO:0000313" key="3">
    <source>
        <dbReference type="EMBL" id="PTW43906.1"/>
    </source>
</evidence>
<dbReference type="Proteomes" id="UP000244037">
    <property type="component" value="Unassembled WGS sequence"/>
</dbReference>